<reference evidence="3" key="1">
    <citation type="submission" date="2018-03" db="EMBL/GenBank/DDBJ databases">
        <authorList>
            <person name="Navarro De La Torre S."/>
        </authorList>
    </citation>
    <scope>NUCLEOTIDE SEQUENCE [LARGE SCALE GENOMIC DNA]</scope>
    <source>
        <strain evidence="3">EAod3</strain>
    </source>
</reference>
<accession>A0A2R8CKK5</accession>
<feature type="transmembrane region" description="Helical" evidence="1">
    <location>
        <begin position="53"/>
        <end position="71"/>
    </location>
</feature>
<evidence type="ECO:0000313" key="2">
    <source>
        <dbReference type="EMBL" id="SPJ33419.1"/>
    </source>
</evidence>
<keyword evidence="1" id="KW-0812">Transmembrane</keyword>
<dbReference type="RefSeq" id="WP_207771437.1">
    <property type="nucleotide sequence ID" value="NZ_ONZI01000002.1"/>
</dbReference>
<evidence type="ECO:0000313" key="3">
    <source>
        <dbReference type="Proteomes" id="UP000244934"/>
    </source>
</evidence>
<proteinExistence type="predicted"/>
<dbReference type="InterPro" id="IPR008473">
    <property type="entry name" value="Phage_holin_3_7"/>
</dbReference>
<keyword evidence="1" id="KW-0472">Membrane</keyword>
<evidence type="ECO:0000256" key="1">
    <source>
        <dbReference type="SAM" id="Phobius"/>
    </source>
</evidence>
<keyword evidence="3" id="KW-1185">Reference proteome</keyword>
<name>A0A2R8CKK5_9GAMM</name>
<keyword evidence="1" id="KW-1133">Transmembrane helix</keyword>
<protein>
    <recommendedName>
        <fullName evidence="4">3TM holin, Phage_holin_3</fullName>
    </recommendedName>
</protein>
<evidence type="ECO:0008006" key="4">
    <source>
        <dbReference type="Google" id="ProtNLM"/>
    </source>
</evidence>
<organism evidence="2 3">
    <name type="scientific">Kushneria phyllosphaerae</name>
    <dbReference type="NCBI Taxonomy" id="2100822"/>
    <lineage>
        <taxon>Bacteria</taxon>
        <taxon>Pseudomonadati</taxon>
        <taxon>Pseudomonadota</taxon>
        <taxon>Gammaproteobacteria</taxon>
        <taxon>Oceanospirillales</taxon>
        <taxon>Halomonadaceae</taxon>
        <taxon>Kushneria</taxon>
    </lineage>
</organism>
<dbReference type="Proteomes" id="UP000244934">
    <property type="component" value="Unassembled WGS sequence"/>
</dbReference>
<gene>
    <name evidence="2" type="ORF">KSP9073_01428</name>
</gene>
<dbReference type="EMBL" id="ONZI01000002">
    <property type="protein sequence ID" value="SPJ33419.1"/>
    <property type="molecule type" value="Genomic_DNA"/>
</dbReference>
<feature type="transmembrane region" description="Helical" evidence="1">
    <location>
        <begin position="23"/>
        <end position="41"/>
    </location>
</feature>
<sequence>MTPFFLLPLPEDYAWMMVQPQQLPTLLALFIALAICGRLLTYRRHGARFRRHISWLAYGLFVGSGTLAIQILGGRYIALPISWSFVILLGVCAVLIYRARGNVARIVRVNA</sequence>
<feature type="transmembrane region" description="Helical" evidence="1">
    <location>
        <begin position="77"/>
        <end position="97"/>
    </location>
</feature>
<dbReference type="Pfam" id="PF05449">
    <property type="entry name" value="Phage_holin_3_7"/>
    <property type="match status" value="1"/>
</dbReference>
<dbReference type="AlphaFoldDB" id="A0A2R8CKK5"/>